<dbReference type="Pfam" id="PF08007">
    <property type="entry name" value="JmjC_2"/>
    <property type="match status" value="1"/>
</dbReference>
<dbReference type="Proteomes" id="UP001428817">
    <property type="component" value="Unassembled WGS sequence"/>
</dbReference>
<sequence length="383" mass="42917">MPSLFTERFVTEVGADFVTDRLGQDFVRASLGAEAVADLLPWSALNHILSTHQLSAPRLRLFRDGTQVPVARYTRDEALLPDALYAELRDGASLVLDSIDRIHPPIAAAADDLMRLVRELVQVNLYLVWGSHQGFATHWDDHDTVIVQLAGSKGWTVHGPGRPYPMKVDNDHGHEPPETVVWRGELRPGDVIHVPRGWWHAVRGTGEMSMHLTFGFTRRTGIDWANWLVERLYDEEPFRKDLPRFGTPEARATHAEELARTLAKVIADHSPDDYLATRDRRFPRRPEINLPWPVDGAEPPDDAIVELTALLPPTLETGPNQVALTVAGKTFRFAAAMRPMIETLIAQRTVEVSRLRETSALPPATFATALRLLTQQHLAVLKL</sequence>
<feature type="domain" description="JmjC" evidence="4">
    <location>
        <begin position="92"/>
        <end position="233"/>
    </location>
</feature>
<protein>
    <recommendedName>
        <fullName evidence="4">JmjC domain-containing protein</fullName>
    </recommendedName>
</protein>
<evidence type="ECO:0000259" key="4">
    <source>
        <dbReference type="PROSITE" id="PS51184"/>
    </source>
</evidence>
<dbReference type="PANTHER" id="PTHR13096:SF8">
    <property type="entry name" value="RIBOSOMAL OXYGENASE 1"/>
    <property type="match status" value="1"/>
</dbReference>
<evidence type="ECO:0000313" key="5">
    <source>
        <dbReference type="EMBL" id="GAA5170486.1"/>
    </source>
</evidence>
<evidence type="ECO:0000313" key="6">
    <source>
        <dbReference type="Proteomes" id="UP001428817"/>
    </source>
</evidence>
<evidence type="ECO:0000256" key="2">
    <source>
        <dbReference type="ARBA" id="ARBA00022723"/>
    </source>
</evidence>
<dbReference type="EMBL" id="BAABJP010000044">
    <property type="protein sequence ID" value="GAA5170486.1"/>
    <property type="molecule type" value="Genomic_DNA"/>
</dbReference>
<gene>
    <name evidence="5" type="ORF">GCM10023321_67650</name>
</gene>
<dbReference type="PANTHER" id="PTHR13096">
    <property type="entry name" value="MINA53 MYC INDUCED NUCLEAR ANTIGEN"/>
    <property type="match status" value="1"/>
</dbReference>
<name>A0ABP9R1L9_9PSEU</name>
<dbReference type="InterPro" id="IPR003347">
    <property type="entry name" value="JmjC_dom"/>
</dbReference>
<organism evidence="5 6">
    <name type="scientific">Pseudonocardia eucalypti</name>
    <dbReference type="NCBI Taxonomy" id="648755"/>
    <lineage>
        <taxon>Bacteria</taxon>
        <taxon>Bacillati</taxon>
        <taxon>Actinomycetota</taxon>
        <taxon>Actinomycetes</taxon>
        <taxon>Pseudonocardiales</taxon>
        <taxon>Pseudonocardiaceae</taxon>
        <taxon>Pseudonocardia</taxon>
    </lineage>
</organism>
<dbReference type="SUPFAM" id="SSF51197">
    <property type="entry name" value="Clavaminate synthase-like"/>
    <property type="match status" value="1"/>
</dbReference>
<dbReference type="InterPro" id="IPR039994">
    <property type="entry name" value="NO66-like"/>
</dbReference>
<dbReference type="PROSITE" id="PS51184">
    <property type="entry name" value="JMJC"/>
    <property type="match status" value="1"/>
</dbReference>
<evidence type="ECO:0000256" key="1">
    <source>
        <dbReference type="ARBA" id="ARBA00001954"/>
    </source>
</evidence>
<keyword evidence="3" id="KW-0408">Iron</keyword>
<evidence type="ECO:0000256" key="3">
    <source>
        <dbReference type="ARBA" id="ARBA00023004"/>
    </source>
</evidence>
<proteinExistence type="predicted"/>
<dbReference type="SMART" id="SM00558">
    <property type="entry name" value="JmjC"/>
    <property type="match status" value="1"/>
</dbReference>
<comment type="cofactor">
    <cofactor evidence="1">
        <name>Fe(2+)</name>
        <dbReference type="ChEBI" id="CHEBI:29033"/>
    </cofactor>
</comment>
<reference evidence="6" key="1">
    <citation type="journal article" date="2019" name="Int. J. Syst. Evol. Microbiol.">
        <title>The Global Catalogue of Microorganisms (GCM) 10K type strain sequencing project: providing services to taxonomists for standard genome sequencing and annotation.</title>
        <authorList>
            <consortium name="The Broad Institute Genomics Platform"/>
            <consortium name="The Broad Institute Genome Sequencing Center for Infectious Disease"/>
            <person name="Wu L."/>
            <person name="Ma J."/>
        </authorList>
    </citation>
    <scope>NUCLEOTIDE SEQUENCE [LARGE SCALE GENOMIC DNA]</scope>
    <source>
        <strain evidence="6">JCM 18303</strain>
    </source>
</reference>
<comment type="caution">
    <text evidence="5">The sequence shown here is derived from an EMBL/GenBank/DDBJ whole genome shotgun (WGS) entry which is preliminary data.</text>
</comment>
<dbReference type="Gene3D" id="2.60.120.650">
    <property type="entry name" value="Cupin"/>
    <property type="match status" value="1"/>
</dbReference>
<keyword evidence="6" id="KW-1185">Reference proteome</keyword>
<keyword evidence="2" id="KW-0479">Metal-binding</keyword>
<dbReference type="RefSeq" id="WP_185059971.1">
    <property type="nucleotide sequence ID" value="NZ_BAABJP010000044.1"/>
</dbReference>
<accession>A0ABP9R1L9</accession>